<dbReference type="CDD" id="cd00834">
    <property type="entry name" value="KAS_I_II"/>
    <property type="match status" value="1"/>
</dbReference>
<dbReference type="SUPFAM" id="SSF53901">
    <property type="entry name" value="Thiolase-like"/>
    <property type="match status" value="2"/>
</dbReference>
<dbReference type="EMBL" id="JBHLWB010000004">
    <property type="protein sequence ID" value="MFC0309040.1"/>
    <property type="molecule type" value="Genomic_DNA"/>
</dbReference>
<dbReference type="Pfam" id="PF00109">
    <property type="entry name" value="ketoacyl-synt"/>
    <property type="match status" value="1"/>
</dbReference>
<evidence type="ECO:0000256" key="4">
    <source>
        <dbReference type="RuleBase" id="RU003694"/>
    </source>
</evidence>
<dbReference type="SMART" id="SM00825">
    <property type="entry name" value="PKS_KS"/>
    <property type="match status" value="1"/>
</dbReference>
<accession>A0ABV6H084</accession>
<dbReference type="InterPro" id="IPR000794">
    <property type="entry name" value="Beta-ketoacyl_synthase"/>
</dbReference>
<dbReference type="RefSeq" id="WP_382370118.1">
    <property type="nucleotide sequence ID" value="NZ_JBHLWB010000004.1"/>
</dbReference>
<protein>
    <submittedName>
        <fullName evidence="6">Beta-ketoacyl-ACP synthase</fullName>
        <ecNumber evidence="6">2.3.1.179</ecNumber>
    </submittedName>
</protein>
<keyword evidence="6" id="KW-0012">Acyltransferase</keyword>
<comment type="caution">
    <text evidence="6">The sequence shown here is derived from an EMBL/GenBank/DDBJ whole genome shotgun (WGS) entry which is preliminary data.</text>
</comment>
<dbReference type="Pfam" id="PF02801">
    <property type="entry name" value="Ketoacyl-synt_C"/>
    <property type="match status" value="1"/>
</dbReference>
<sequence>MSINNRRVVVTGMSGVTAFGNDWATIKQRMLQYQNAVVYVPEWEVYDGLQSRLAAPVSDFKLPAHITKKQSRSMGRVAQMAVVATEQALVDANLLNSDYLKAGNAGVSYGSCTGSTEPVRAFGTMLSEKHTHAITAQTYIQMMPYTTAANISLYFGLQGRVIPSSTACTSGSQAIGYAYEAIKHGYQNIMIAGGAEELCPSEVAVFDTLFATSQNNDNPELTPRPFDAQRDGLVLGEGAGTFILEELEHAKQRGAKIYAEVVGFATNCDATHVTQPQFATMQVCLEQALAQATISADQIGYVCLHGTATERGDIAESRATYNVFGHQPYVSSIKSYLGHTLGACGALESWFSIAMMNDGLFMPTINLEQRDERCADLNYIQQQAIECKTDYVMNNNFAFGGVNTSLIFKRYQN</sequence>
<evidence type="ECO:0000313" key="7">
    <source>
        <dbReference type="Proteomes" id="UP001589767"/>
    </source>
</evidence>
<dbReference type="PANTHER" id="PTHR11712:SF325">
    <property type="entry name" value="3-OXOACYL-(ACYL-CARRIER-PROTEIN) SYNTHASE II FABF"/>
    <property type="match status" value="1"/>
</dbReference>
<keyword evidence="3 4" id="KW-0808">Transferase</keyword>
<organism evidence="6 7">
    <name type="scientific">Gallibacterium trehalosifermentans</name>
    <dbReference type="NCBI Taxonomy" id="516935"/>
    <lineage>
        <taxon>Bacteria</taxon>
        <taxon>Pseudomonadati</taxon>
        <taxon>Pseudomonadota</taxon>
        <taxon>Gammaproteobacteria</taxon>
        <taxon>Pasteurellales</taxon>
        <taxon>Pasteurellaceae</taxon>
        <taxon>Gallibacterium</taxon>
    </lineage>
</organism>
<gene>
    <name evidence="6" type="ORF">ACFFHK_04880</name>
</gene>
<evidence type="ECO:0000256" key="3">
    <source>
        <dbReference type="ARBA" id="ARBA00022679"/>
    </source>
</evidence>
<dbReference type="InterPro" id="IPR016039">
    <property type="entry name" value="Thiolase-like"/>
</dbReference>
<name>A0ABV6H084_9PAST</name>
<dbReference type="InterPro" id="IPR014030">
    <property type="entry name" value="Ketoacyl_synth_N"/>
</dbReference>
<dbReference type="EC" id="2.3.1.179" evidence="6"/>
<dbReference type="InterPro" id="IPR014031">
    <property type="entry name" value="Ketoacyl_synth_C"/>
</dbReference>
<keyword evidence="7" id="KW-1185">Reference proteome</keyword>
<dbReference type="Proteomes" id="UP001589767">
    <property type="component" value="Unassembled WGS sequence"/>
</dbReference>
<evidence type="ECO:0000259" key="5">
    <source>
        <dbReference type="PROSITE" id="PS52004"/>
    </source>
</evidence>
<dbReference type="GO" id="GO:0004315">
    <property type="term" value="F:3-oxoacyl-[acyl-carrier-protein] synthase activity"/>
    <property type="evidence" value="ECO:0007669"/>
    <property type="project" value="UniProtKB-EC"/>
</dbReference>
<comment type="pathway">
    <text evidence="1">Lipid metabolism.</text>
</comment>
<reference evidence="6 7" key="1">
    <citation type="submission" date="2024-09" db="EMBL/GenBank/DDBJ databases">
        <authorList>
            <person name="Sun Q."/>
            <person name="Mori K."/>
        </authorList>
    </citation>
    <scope>NUCLEOTIDE SEQUENCE [LARGE SCALE GENOMIC DNA]</scope>
    <source>
        <strain evidence="6 7">CCM 7539</strain>
    </source>
</reference>
<dbReference type="NCBIfam" id="NF006587">
    <property type="entry name" value="PRK09116.1"/>
    <property type="match status" value="1"/>
</dbReference>
<evidence type="ECO:0000256" key="2">
    <source>
        <dbReference type="ARBA" id="ARBA00008467"/>
    </source>
</evidence>
<evidence type="ECO:0000256" key="1">
    <source>
        <dbReference type="ARBA" id="ARBA00005189"/>
    </source>
</evidence>
<dbReference type="InterPro" id="IPR020841">
    <property type="entry name" value="PKS_Beta-ketoAc_synthase_dom"/>
</dbReference>
<proteinExistence type="inferred from homology"/>
<comment type="similarity">
    <text evidence="2 4">Belongs to the thiolase-like superfamily. Beta-ketoacyl-ACP synthases family.</text>
</comment>
<dbReference type="PROSITE" id="PS52004">
    <property type="entry name" value="KS3_2"/>
    <property type="match status" value="1"/>
</dbReference>
<evidence type="ECO:0000313" key="6">
    <source>
        <dbReference type="EMBL" id="MFC0309040.1"/>
    </source>
</evidence>
<dbReference type="PANTHER" id="PTHR11712">
    <property type="entry name" value="POLYKETIDE SYNTHASE-RELATED"/>
    <property type="match status" value="1"/>
</dbReference>
<dbReference type="Gene3D" id="3.40.47.10">
    <property type="match status" value="2"/>
</dbReference>
<feature type="domain" description="Ketosynthase family 3 (KS3)" evidence="5">
    <location>
        <begin position="5"/>
        <end position="410"/>
    </location>
</feature>